<evidence type="ECO:0000313" key="3">
    <source>
        <dbReference type="Proteomes" id="UP001415857"/>
    </source>
</evidence>
<dbReference type="EMBL" id="JBBPBK010000333">
    <property type="protein sequence ID" value="KAK9265670.1"/>
    <property type="molecule type" value="Genomic_DNA"/>
</dbReference>
<name>A0AAP0N5T2_LIQFO</name>
<dbReference type="InterPro" id="IPR025452">
    <property type="entry name" value="DUF4218"/>
</dbReference>
<evidence type="ECO:0000259" key="1">
    <source>
        <dbReference type="Pfam" id="PF13960"/>
    </source>
</evidence>
<dbReference type="Proteomes" id="UP001415857">
    <property type="component" value="Unassembled WGS sequence"/>
</dbReference>
<gene>
    <name evidence="2" type="ORF">L1049_007444</name>
</gene>
<reference evidence="2 3" key="1">
    <citation type="journal article" date="2024" name="Plant J.">
        <title>Genome sequences and population genomics reveal climatic adaptation and genomic divergence between two closely related sweetgum species.</title>
        <authorList>
            <person name="Xu W.Q."/>
            <person name="Ren C.Q."/>
            <person name="Zhang X.Y."/>
            <person name="Comes H.P."/>
            <person name="Liu X.H."/>
            <person name="Li Y.G."/>
            <person name="Kettle C.J."/>
            <person name="Jalonen R."/>
            <person name="Gaisberger H."/>
            <person name="Ma Y.Z."/>
            <person name="Qiu Y.X."/>
        </authorList>
    </citation>
    <scope>NUCLEOTIDE SEQUENCE [LARGE SCALE GENOMIC DNA]</scope>
    <source>
        <strain evidence="2">Hangzhou</strain>
    </source>
</reference>
<organism evidence="2 3">
    <name type="scientific">Liquidambar formosana</name>
    <name type="common">Formosan gum</name>
    <dbReference type="NCBI Taxonomy" id="63359"/>
    <lineage>
        <taxon>Eukaryota</taxon>
        <taxon>Viridiplantae</taxon>
        <taxon>Streptophyta</taxon>
        <taxon>Embryophyta</taxon>
        <taxon>Tracheophyta</taxon>
        <taxon>Spermatophyta</taxon>
        <taxon>Magnoliopsida</taxon>
        <taxon>eudicotyledons</taxon>
        <taxon>Gunneridae</taxon>
        <taxon>Pentapetalae</taxon>
        <taxon>Saxifragales</taxon>
        <taxon>Altingiaceae</taxon>
        <taxon>Liquidambar</taxon>
    </lineage>
</organism>
<evidence type="ECO:0000313" key="2">
    <source>
        <dbReference type="EMBL" id="KAK9265670.1"/>
    </source>
</evidence>
<feature type="domain" description="DUF4218" evidence="1">
    <location>
        <begin position="38"/>
        <end position="145"/>
    </location>
</feature>
<dbReference type="PANTHER" id="PTHR48258:SF3">
    <property type="entry name" value="FK506-BINDING PROTEIN 4-LIKE ISOFORM X1"/>
    <property type="match status" value="1"/>
</dbReference>
<proteinExistence type="predicted"/>
<comment type="caution">
    <text evidence="2">The sequence shown here is derived from an EMBL/GenBank/DDBJ whole genome shotgun (WGS) entry which is preliminary data.</text>
</comment>
<accession>A0AAP0N5T2</accession>
<dbReference type="PANTHER" id="PTHR48258">
    <property type="entry name" value="DUF4218 DOMAIN-CONTAINING PROTEIN-RELATED"/>
    <property type="match status" value="1"/>
</dbReference>
<protein>
    <recommendedName>
        <fullName evidence="1">DUF4218 domain-containing protein</fullName>
    </recommendedName>
</protein>
<sequence>MGIRKELHPMHRCDKYILPPVCYTLTTDEKWNLCQFLKDVKVEDLERLDHQIPKILCKLEQVFPLSFFNVMMHLSIHLAYEVKVASPVHYRWMYPVERSLRTYKRYVCNRAHVEGSIAEANISEECMMFFSWYLDDMDTKLNRLESDAAENTWLRLVHQINQQAFTNLLIVAEQC</sequence>
<dbReference type="AlphaFoldDB" id="A0AAP0N5T2"/>
<dbReference type="Pfam" id="PF13960">
    <property type="entry name" value="DUF4218"/>
    <property type="match status" value="1"/>
</dbReference>
<keyword evidence="3" id="KW-1185">Reference proteome</keyword>